<proteinExistence type="predicted"/>
<evidence type="ECO:0000313" key="4">
    <source>
        <dbReference type="EMBL" id="GBO05569.1"/>
    </source>
</evidence>
<dbReference type="GO" id="GO:0003677">
    <property type="term" value="F:DNA binding"/>
    <property type="evidence" value="ECO:0007669"/>
    <property type="project" value="UniProtKB-KW"/>
</dbReference>
<dbReference type="Gene3D" id="1.10.10.60">
    <property type="entry name" value="Homeodomain-like"/>
    <property type="match status" value="1"/>
</dbReference>
<dbReference type="AlphaFoldDB" id="A0A4Y2TZ12"/>
<dbReference type="EMBL" id="BGPR01032158">
    <property type="protein sequence ID" value="GBO05569.1"/>
    <property type="molecule type" value="Genomic_DNA"/>
</dbReference>
<feature type="domain" description="HTH CENPB-type" evidence="3">
    <location>
        <begin position="40"/>
        <end position="99"/>
    </location>
</feature>
<keyword evidence="2" id="KW-0238">DNA-binding</keyword>
<dbReference type="PROSITE" id="PS51253">
    <property type="entry name" value="HTH_CENPB"/>
    <property type="match status" value="1"/>
</dbReference>
<reference evidence="5 6" key="1">
    <citation type="journal article" date="2019" name="Sci. Rep.">
        <title>Orb-weaving spider Araneus ventricosus genome elucidates the spidroin gene catalogue.</title>
        <authorList>
            <person name="Kono N."/>
            <person name="Nakamura H."/>
            <person name="Ohtoshi R."/>
            <person name="Moran D.A.P."/>
            <person name="Shinohara A."/>
            <person name="Yoshida Y."/>
            <person name="Fujiwara M."/>
            <person name="Mori M."/>
            <person name="Tomita M."/>
            <person name="Arakawa K."/>
        </authorList>
    </citation>
    <scope>NUCLEOTIDE SEQUENCE [LARGE SCALE GENOMIC DNA]</scope>
</reference>
<evidence type="ECO:0000256" key="1">
    <source>
        <dbReference type="ARBA" id="ARBA00004123"/>
    </source>
</evidence>
<dbReference type="Pfam" id="PF03221">
    <property type="entry name" value="HTH_Tnp_Tc5"/>
    <property type="match status" value="1"/>
</dbReference>
<comment type="caution">
    <text evidence="5">The sequence shown here is derived from an EMBL/GenBank/DDBJ whole genome shotgun (WGS) entry which is preliminary data.</text>
</comment>
<dbReference type="OrthoDB" id="6430249at2759"/>
<gene>
    <name evidence="4" type="ORF">AVEN_112045_1</name>
    <name evidence="5" type="ORF">AVEN_170910_1</name>
</gene>
<dbReference type="Proteomes" id="UP000499080">
    <property type="component" value="Unassembled WGS sequence"/>
</dbReference>
<evidence type="ECO:0000313" key="5">
    <source>
        <dbReference type="EMBL" id="GBO05572.1"/>
    </source>
</evidence>
<protein>
    <recommendedName>
        <fullName evidence="3">HTH CENPB-type domain-containing protein</fullName>
    </recommendedName>
</protein>
<evidence type="ECO:0000259" key="3">
    <source>
        <dbReference type="PROSITE" id="PS51253"/>
    </source>
</evidence>
<organism evidence="5 6">
    <name type="scientific">Araneus ventricosus</name>
    <name type="common">Orbweaver spider</name>
    <name type="synonym">Epeira ventricosa</name>
    <dbReference type="NCBI Taxonomy" id="182803"/>
    <lineage>
        <taxon>Eukaryota</taxon>
        <taxon>Metazoa</taxon>
        <taxon>Ecdysozoa</taxon>
        <taxon>Arthropoda</taxon>
        <taxon>Chelicerata</taxon>
        <taxon>Arachnida</taxon>
        <taxon>Araneae</taxon>
        <taxon>Araneomorphae</taxon>
        <taxon>Entelegynae</taxon>
        <taxon>Araneoidea</taxon>
        <taxon>Araneidae</taxon>
        <taxon>Araneus</taxon>
    </lineage>
</organism>
<accession>A0A4Y2TZ12</accession>
<dbReference type="InterPro" id="IPR009057">
    <property type="entry name" value="Homeodomain-like_sf"/>
</dbReference>
<evidence type="ECO:0000256" key="2">
    <source>
        <dbReference type="ARBA" id="ARBA00023125"/>
    </source>
</evidence>
<comment type="subcellular location">
    <subcellularLocation>
        <location evidence="1">Nucleus</location>
    </subcellularLocation>
</comment>
<evidence type="ECO:0000313" key="6">
    <source>
        <dbReference type="Proteomes" id="UP000499080"/>
    </source>
</evidence>
<dbReference type="SUPFAM" id="SSF46689">
    <property type="entry name" value="Homeodomain-like"/>
    <property type="match status" value="1"/>
</dbReference>
<sequence length="99" mass="11524">MLKKTEIVVKYGILSSTLSMFFKKHEKIEGAYAINQFKLARKRMRTQKNENIKVNLLRWLNEARSQNLPLKGYVLQEKAKVFVDALSVTDFTGSNDWLT</sequence>
<dbReference type="EMBL" id="BGPR01032159">
    <property type="protein sequence ID" value="GBO05572.1"/>
    <property type="molecule type" value="Genomic_DNA"/>
</dbReference>
<keyword evidence="6" id="KW-1185">Reference proteome</keyword>
<dbReference type="GO" id="GO:0005634">
    <property type="term" value="C:nucleus"/>
    <property type="evidence" value="ECO:0007669"/>
    <property type="project" value="UniProtKB-SubCell"/>
</dbReference>
<name>A0A4Y2TZ12_ARAVE</name>
<dbReference type="InterPro" id="IPR006600">
    <property type="entry name" value="HTH_CenpB_DNA-bd_dom"/>
</dbReference>